<sequence>MDVERVARDDPRRQVRVEPFGSVGGEHRVAAAIVDFSDDPVHGLRVGFHHLRCGHPAHTADELHELGGSVGVDDEHAGRVRKLCTGLPGGRDRPDVHAIGHDPGCGSRSGQQQGSRAQHGQGSAQPAQPVRRTVADPAPGPGEEEDREQDERREHQGDQAAAGPRMVGGDGRAQQRGADRPGQHHQRQHPLGSGAQRHPAHQESDAERRQQHRGPADVPADPGQAHLLVSAVGVDRQPFDLLDLPDIDAGGFVAVATLDEQQRAGGNRRHSDDDEDRPRGRQPGRAVQARDAAPPQQKHARGCAAHHDPADEQERIERVREVVQVGAGVSESGHEPVAGPDCQPQPQGGGLPAPGDKQQPHKPHHGQQVAERIDAHQQPQSQAQPRGKSERVPCRPPAPGSSLQRVVGKHEPAEQHDLGDRFAVRGAADPLLGQAHREEEGGQRRPSGTDEPRDESRERQHRESTRDRRCQHKSFQVRGPEPERVHQGGAGEELRPDHVVDLVVGEAVVGERRIVPGDELPLLGDRQETVLGDPRGVLGVGGGVPPDDELLGVVGELHRGKGGGDQDH</sequence>
<feature type="compositionally biased region" description="Basic and acidic residues" evidence="1">
    <location>
        <begin position="435"/>
        <end position="468"/>
    </location>
</feature>
<gene>
    <name evidence="2" type="ordered locus">Tfu_2524</name>
</gene>
<dbReference type="AlphaFoldDB" id="Q47LW5"/>
<feature type="compositionally biased region" description="Basic and acidic residues" evidence="1">
    <location>
        <begin position="480"/>
        <end position="493"/>
    </location>
</feature>
<protein>
    <submittedName>
        <fullName evidence="2">Uncharacterized protein</fullName>
    </submittedName>
</protein>
<dbReference type="KEGG" id="tfu:Tfu_2524"/>
<feature type="compositionally biased region" description="Basic and acidic residues" evidence="1">
    <location>
        <begin position="90"/>
        <end position="100"/>
    </location>
</feature>
<evidence type="ECO:0000256" key="1">
    <source>
        <dbReference type="SAM" id="MobiDB-lite"/>
    </source>
</evidence>
<feature type="compositionally biased region" description="Basic and acidic residues" evidence="1">
    <location>
        <begin position="200"/>
        <end position="209"/>
    </location>
</feature>
<dbReference type="EMBL" id="CP000088">
    <property type="protein sequence ID" value="AAZ56557.1"/>
    <property type="molecule type" value="Genomic_DNA"/>
</dbReference>
<organism evidence="2">
    <name type="scientific">Thermobifida fusca (strain YX)</name>
    <dbReference type="NCBI Taxonomy" id="269800"/>
    <lineage>
        <taxon>Bacteria</taxon>
        <taxon>Bacillati</taxon>
        <taxon>Actinomycetota</taxon>
        <taxon>Actinomycetes</taxon>
        <taxon>Streptosporangiales</taxon>
        <taxon>Nocardiopsidaceae</taxon>
        <taxon>Thermobifida</taxon>
    </lineage>
</organism>
<feature type="compositionally biased region" description="Low complexity" evidence="1">
    <location>
        <begin position="104"/>
        <end position="125"/>
    </location>
</feature>
<feature type="compositionally biased region" description="Basic and acidic residues" evidence="1">
    <location>
        <begin position="408"/>
        <end position="423"/>
    </location>
</feature>
<feature type="region of interest" description="Disordered" evidence="1">
    <location>
        <begin position="84"/>
        <end position="224"/>
    </location>
</feature>
<reference evidence="2" key="1">
    <citation type="submission" date="2005-07" db="EMBL/GenBank/DDBJ databases">
        <title>Complete sequence of Thermobifida fusca YX.</title>
        <authorList>
            <consortium name="US DOE Joint Genome Institute"/>
            <person name="Copeland A."/>
            <person name="Lucas S."/>
            <person name="Lapidus A."/>
            <person name="Barry K."/>
            <person name="Detter J.C."/>
            <person name="Glavina T."/>
            <person name="Hammon N."/>
            <person name="Israni S."/>
            <person name="Pitluck S."/>
            <person name="Di Bartolo G."/>
            <person name="Chain P."/>
            <person name="Schmutz J."/>
            <person name="Larimer F."/>
            <person name="Land M."/>
            <person name="Lykidis A."/>
            <person name="Richardson P."/>
        </authorList>
    </citation>
    <scope>NUCLEOTIDE SEQUENCE</scope>
    <source>
        <strain evidence="2">YX</strain>
    </source>
</reference>
<name>Q47LW5_THEFY</name>
<dbReference type="STRING" id="269800.Tfu_2524"/>
<evidence type="ECO:0000313" key="2">
    <source>
        <dbReference type="EMBL" id="AAZ56557.1"/>
    </source>
</evidence>
<feature type="compositionally biased region" description="Basic and acidic residues" evidence="1">
    <location>
        <begin position="269"/>
        <end position="279"/>
    </location>
</feature>
<dbReference type="HOGENOM" id="CLU_479749_0_0_11"/>
<feature type="region of interest" description="Disordered" evidence="1">
    <location>
        <begin position="258"/>
        <end position="493"/>
    </location>
</feature>
<feature type="compositionally biased region" description="Basic and acidic residues" evidence="1">
    <location>
        <begin position="305"/>
        <end position="321"/>
    </location>
</feature>
<proteinExistence type="predicted"/>
<accession>Q47LW5</accession>